<evidence type="ECO:0000313" key="2">
    <source>
        <dbReference type="Proteomes" id="UP000315349"/>
    </source>
</evidence>
<protein>
    <submittedName>
        <fullName evidence="1">Uncharacterized protein</fullName>
    </submittedName>
</protein>
<dbReference type="EMBL" id="CP036299">
    <property type="protein sequence ID" value="QDV30839.1"/>
    <property type="molecule type" value="Genomic_DNA"/>
</dbReference>
<sequence length="142" mass="16122">MSKLACSCGNVISDVQCPNDVSGWLLSDKSGEAFFTAIHDTIDDYLQHAERGDIAGWRRKHFNDIYPLDISAGHMIHDVLTSRLFDLTLATMECERCGRIWVQRTPDMNHYHAYSPDDSEDVRIKLLGYNEASNEDSSRTKP</sequence>
<dbReference type="OrthoDB" id="1821427at2"/>
<evidence type="ECO:0000313" key="1">
    <source>
        <dbReference type="EMBL" id="QDV30839.1"/>
    </source>
</evidence>
<name>A0A518GQL5_9PLAN</name>
<dbReference type="RefSeq" id="WP_145300818.1">
    <property type="nucleotide sequence ID" value="NZ_CP036299.1"/>
</dbReference>
<proteinExistence type="predicted"/>
<dbReference type="AlphaFoldDB" id="A0A518GQL5"/>
<gene>
    <name evidence="1" type="ORF">Spb1_27740</name>
</gene>
<dbReference type="KEGG" id="peh:Spb1_27740"/>
<organism evidence="1 2">
    <name type="scientific">Planctopirus ephydatiae</name>
    <dbReference type="NCBI Taxonomy" id="2528019"/>
    <lineage>
        <taxon>Bacteria</taxon>
        <taxon>Pseudomonadati</taxon>
        <taxon>Planctomycetota</taxon>
        <taxon>Planctomycetia</taxon>
        <taxon>Planctomycetales</taxon>
        <taxon>Planctomycetaceae</taxon>
        <taxon>Planctopirus</taxon>
    </lineage>
</organism>
<keyword evidence="2" id="KW-1185">Reference proteome</keyword>
<reference evidence="1 2" key="1">
    <citation type="submission" date="2019-02" db="EMBL/GenBank/DDBJ databases">
        <title>Deep-cultivation of Planctomycetes and their phenomic and genomic characterization uncovers novel biology.</title>
        <authorList>
            <person name="Wiegand S."/>
            <person name="Jogler M."/>
            <person name="Boedeker C."/>
            <person name="Pinto D."/>
            <person name="Vollmers J."/>
            <person name="Rivas-Marin E."/>
            <person name="Kohn T."/>
            <person name="Peeters S.H."/>
            <person name="Heuer A."/>
            <person name="Rast P."/>
            <person name="Oberbeckmann S."/>
            <person name="Bunk B."/>
            <person name="Jeske O."/>
            <person name="Meyerdierks A."/>
            <person name="Storesund J.E."/>
            <person name="Kallscheuer N."/>
            <person name="Luecker S."/>
            <person name="Lage O.M."/>
            <person name="Pohl T."/>
            <person name="Merkel B.J."/>
            <person name="Hornburger P."/>
            <person name="Mueller R.-W."/>
            <person name="Bruemmer F."/>
            <person name="Labrenz M."/>
            <person name="Spormann A.M."/>
            <person name="Op den Camp H."/>
            <person name="Overmann J."/>
            <person name="Amann R."/>
            <person name="Jetten M.S.M."/>
            <person name="Mascher T."/>
            <person name="Medema M.H."/>
            <person name="Devos D.P."/>
            <person name="Kaster A.-K."/>
            <person name="Ovreas L."/>
            <person name="Rohde M."/>
            <person name="Galperin M.Y."/>
            <person name="Jogler C."/>
        </authorList>
    </citation>
    <scope>NUCLEOTIDE SEQUENCE [LARGE SCALE GENOMIC DNA]</scope>
    <source>
        <strain evidence="1 2">Spb1</strain>
    </source>
</reference>
<dbReference type="Proteomes" id="UP000315349">
    <property type="component" value="Chromosome"/>
</dbReference>
<accession>A0A518GQL5</accession>